<gene>
    <name evidence="11" type="primary">nadD</name>
    <name evidence="13" type="ORF">SAMN04488128_1021246</name>
</gene>
<dbReference type="OrthoDB" id="5295945at2"/>
<evidence type="ECO:0000256" key="3">
    <source>
        <dbReference type="ARBA" id="ARBA00009014"/>
    </source>
</evidence>
<keyword evidence="9 11" id="KW-0520">NAD</keyword>
<dbReference type="AlphaFoldDB" id="A0A1T4RKD2"/>
<keyword evidence="7 11" id="KW-0547">Nucleotide-binding</keyword>
<proteinExistence type="inferred from homology"/>
<keyword evidence="4 11" id="KW-0662">Pyridine nucleotide biosynthesis</keyword>
<dbReference type="EMBL" id="FUWZ01000002">
    <property type="protein sequence ID" value="SKA16435.1"/>
    <property type="molecule type" value="Genomic_DNA"/>
</dbReference>
<keyword evidence="8 11" id="KW-0067">ATP-binding</keyword>
<dbReference type="Pfam" id="PF01467">
    <property type="entry name" value="CTP_transf_like"/>
    <property type="match status" value="1"/>
</dbReference>
<dbReference type="InterPro" id="IPR014729">
    <property type="entry name" value="Rossmann-like_a/b/a_fold"/>
</dbReference>
<evidence type="ECO:0000256" key="11">
    <source>
        <dbReference type="HAMAP-Rule" id="MF_00244"/>
    </source>
</evidence>
<accession>A0A1T4RKD2</accession>
<comment type="pathway">
    <text evidence="2 11">Cofactor biosynthesis; NAD(+) biosynthesis; deamido-NAD(+) from nicotinate D-ribonucleotide: step 1/1.</text>
</comment>
<evidence type="ECO:0000256" key="1">
    <source>
        <dbReference type="ARBA" id="ARBA00002324"/>
    </source>
</evidence>
<dbReference type="UniPathway" id="UPA00253">
    <property type="reaction ID" value="UER00332"/>
</dbReference>
<keyword evidence="14" id="KW-1185">Reference proteome</keyword>
<dbReference type="EC" id="2.7.7.18" evidence="11"/>
<evidence type="ECO:0000256" key="8">
    <source>
        <dbReference type="ARBA" id="ARBA00022840"/>
    </source>
</evidence>
<evidence type="ECO:0000256" key="7">
    <source>
        <dbReference type="ARBA" id="ARBA00022741"/>
    </source>
</evidence>
<reference evidence="14" key="1">
    <citation type="submission" date="2017-02" db="EMBL/GenBank/DDBJ databases">
        <authorList>
            <person name="Varghese N."/>
            <person name="Submissions S."/>
        </authorList>
    </citation>
    <scope>NUCLEOTIDE SEQUENCE [LARGE SCALE GENOMIC DNA]</scope>
    <source>
        <strain evidence="14">DSM 22224</strain>
    </source>
</reference>
<dbReference type="STRING" id="634771.SAMN04488128_1021246"/>
<sequence length="189" mass="22060">MRIGLYFGSFNPIHTGHLIIANYVAYNTDLDKVWFVVSPQNPLKTSSTLLNEHDRFHLVELAIKDEPRLRASNIEFSLPRPSFTVDTLAFMGEKFPTQEFAIIMGSDSFQNLPRWKNYMHIVQHYPIYVYRRPGHDITDTYGARVEILNAPMLDISATDIRKWIKEGKSVRYMVPDGVINYIQENNYFR</sequence>
<dbReference type="InterPro" id="IPR005248">
    <property type="entry name" value="NadD/NMNAT"/>
</dbReference>
<comment type="function">
    <text evidence="1 11">Catalyzes the reversible adenylation of nicotinate mononucleotide (NaMN) to nicotinic acid adenine dinucleotide (NaAD).</text>
</comment>
<dbReference type="Proteomes" id="UP000190367">
    <property type="component" value="Unassembled WGS sequence"/>
</dbReference>
<evidence type="ECO:0000256" key="10">
    <source>
        <dbReference type="ARBA" id="ARBA00048721"/>
    </source>
</evidence>
<comment type="similarity">
    <text evidence="3 11">Belongs to the NadD family.</text>
</comment>
<evidence type="ECO:0000256" key="4">
    <source>
        <dbReference type="ARBA" id="ARBA00022642"/>
    </source>
</evidence>
<evidence type="ECO:0000256" key="6">
    <source>
        <dbReference type="ARBA" id="ARBA00022695"/>
    </source>
</evidence>
<dbReference type="NCBIfam" id="TIGR00482">
    <property type="entry name" value="nicotinate (nicotinamide) nucleotide adenylyltransferase"/>
    <property type="match status" value="1"/>
</dbReference>
<evidence type="ECO:0000256" key="2">
    <source>
        <dbReference type="ARBA" id="ARBA00005019"/>
    </source>
</evidence>
<dbReference type="HAMAP" id="MF_00244">
    <property type="entry name" value="NaMN_adenylyltr"/>
    <property type="match status" value="1"/>
</dbReference>
<evidence type="ECO:0000313" key="14">
    <source>
        <dbReference type="Proteomes" id="UP000190367"/>
    </source>
</evidence>
<dbReference type="GO" id="GO:0004515">
    <property type="term" value="F:nicotinate-nucleotide adenylyltransferase activity"/>
    <property type="evidence" value="ECO:0007669"/>
    <property type="project" value="UniProtKB-UniRule"/>
</dbReference>
<dbReference type="PANTHER" id="PTHR39321:SF3">
    <property type="entry name" value="PHOSPHOPANTETHEINE ADENYLYLTRANSFERASE"/>
    <property type="match status" value="1"/>
</dbReference>
<dbReference type="SUPFAM" id="SSF52374">
    <property type="entry name" value="Nucleotidylyl transferase"/>
    <property type="match status" value="1"/>
</dbReference>
<name>A0A1T4RKD2_9BACT</name>
<dbReference type="InterPro" id="IPR004821">
    <property type="entry name" value="Cyt_trans-like"/>
</dbReference>
<feature type="domain" description="Cytidyltransferase-like" evidence="12">
    <location>
        <begin position="5"/>
        <end position="162"/>
    </location>
</feature>
<protein>
    <recommendedName>
        <fullName evidence="11">Probable nicotinate-nucleotide adenylyltransferase</fullName>
        <ecNumber evidence="11">2.7.7.18</ecNumber>
    </recommendedName>
    <alternativeName>
        <fullName evidence="11">Deamido-NAD(+) diphosphorylase</fullName>
    </alternativeName>
    <alternativeName>
        <fullName evidence="11">Deamido-NAD(+) pyrophosphorylase</fullName>
    </alternativeName>
    <alternativeName>
        <fullName evidence="11">Nicotinate mononucleotide adenylyltransferase</fullName>
        <shortName evidence="11">NaMN adenylyltransferase</shortName>
    </alternativeName>
</protein>
<evidence type="ECO:0000313" key="13">
    <source>
        <dbReference type="EMBL" id="SKA16435.1"/>
    </source>
</evidence>
<comment type="catalytic activity">
    <reaction evidence="10 11">
        <text>nicotinate beta-D-ribonucleotide + ATP + H(+) = deamido-NAD(+) + diphosphate</text>
        <dbReference type="Rhea" id="RHEA:22860"/>
        <dbReference type="ChEBI" id="CHEBI:15378"/>
        <dbReference type="ChEBI" id="CHEBI:30616"/>
        <dbReference type="ChEBI" id="CHEBI:33019"/>
        <dbReference type="ChEBI" id="CHEBI:57502"/>
        <dbReference type="ChEBI" id="CHEBI:58437"/>
        <dbReference type="EC" id="2.7.7.18"/>
    </reaction>
</comment>
<organism evidence="13 14">
    <name type="scientific">Chitinophaga eiseniae</name>
    <dbReference type="NCBI Taxonomy" id="634771"/>
    <lineage>
        <taxon>Bacteria</taxon>
        <taxon>Pseudomonadati</taxon>
        <taxon>Bacteroidota</taxon>
        <taxon>Chitinophagia</taxon>
        <taxon>Chitinophagales</taxon>
        <taxon>Chitinophagaceae</taxon>
        <taxon>Chitinophaga</taxon>
    </lineage>
</organism>
<dbReference type="CDD" id="cd02165">
    <property type="entry name" value="NMNAT"/>
    <property type="match status" value="1"/>
</dbReference>
<dbReference type="NCBIfam" id="TIGR00125">
    <property type="entry name" value="cyt_tran_rel"/>
    <property type="match status" value="1"/>
</dbReference>
<keyword evidence="6 11" id="KW-0548">Nucleotidyltransferase</keyword>
<dbReference type="NCBIfam" id="NF000840">
    <property type="entry name" value="PRK00071.1-3"/>
    <property type="match status" value="1"/>
</dbReference>
<dbReference type="GO" id="GO:0005524">
    <property type="term" value="F:ATP binding"/>
    <property type="evidence" value="ECO:0007669"/>
    <property type="project" value="UniProtKB-KW"/>
</dbReference>
<evidence type="ECO:0000259" key="12">
    <source>
        <dbReference type="Pfam" id="PF01467"/>
    </source>
</evidence>
<dbReference type="GO" id="GO:0009435">
    <property type="term" value="P:NAD+ biosynthetic process"/>
    <property type="evidence" value="ECO:0007669"/>
    <property type="project" value="UniProtKB-UniRule"/>
</dbReference>
<evidence type="ECO:0000256" key="9">
    <source>
        <dbReference type="ARBA" id="ARBA00023027"/>
    </source>
</evidence>
<dbReference type="Gene3D" id="3.40.50.620">
    <property type="entry name" value="HUPs"/>
    <property type="match status" value="1"/>
</dbReference>
<keyword evidence="5 11" id="KW-0808">Transferase</keyword>
<evidence type="ECO:0000256" key="5">
    <source>
        <dbReference type="ARBA" id="ARBA00022679"/>
    </source>
</evidence>
<dbReference type="RefSeq" id="WP_078669723.1">
    <property type="nucleotide sequence ID" value="NZ_FUWZ01000002.1"/>
</dbReference>
<dbReference type="PANTHER" id="PTHR39321">
    <property type="entry name" value="NICOTINATE-NUCLEOTIDE ADENYLYLTRANSFERASE-RELATED"/>
    <property type="match status" value="1"/>
</dbReference>